<evidence type="ECO:0008006" key="4">
    <source>
        <dbReference type="Google" id="ProtNLM"/>
    </source>
</evidence>
<dbReference type="EMBL" id="ML736274">
    <property type="protein sequence ID" value="KAE8374840.1"/>
    <property type="molecule type" value="Genomic_DNA"/>
</dbReference>
<proteinExistence type="predicted"/>
<gene>
    <name evidence="2" type="ORF">BDV26DRAFT_269238</name>
</gene>
<accession>A0A5N7B134</accession>
<evidence type="ECO:0000313" key="2">
    <source>
        <dbReference type="EMBL" id="KAE8374840.1"/>
    </source>
</evidence>
<organism evidence="2 3">
    <name type="scientific">Aspergillus bertholletiae</name>
    <dbReference type="NCBI Taxonomy" id="1226010"/>
    <lineage>
        <taxon>Eukaryota</taxon>
        <taxon>Fungi</taxon>
        <taxon>Dikarya</taxon>
        <taxon>Ascomycota</taxon>
        <taxon>Pezizomycotina</taxon>
        <taxon>Eurotiomycetes</taxon>
        <taxon>Eurotiomycetidae</taxon>
        <taxon>Eurotiales</taxon>
        <taxon>Aspergillaceae</taxon>
        <taxon>Aspergillus</taxon>
        <taxon>Aspergillus subgen. Circumdati</taxon>
    </lineage>
</organism>
<evidence type="ECO:0000313" key="3">
    <source>
        <dbReference type="Proteomes" id="UP000326198"/>
    </source>
</evidence>
<evidence type="ECO:0000256" key="1">
    <source>
        <dbReference type="SAM" id="SignalP"/>
    </source>
</evidence>
<reference evidence="2 3" key="1">
    <citation type="submission" date="2019-04" db="EMBL/GenBank/DDBJ databases">
        <title>Friends and foes A comparative genomics studyof 23 Aspergillus species from section Flavi.</title>
        <authorList>
            <consortium name="DOE Joint Genome Institute"/>
            <person name="Kjaerbolling I."/>
            <person name="Vesth T."/>
            <person name="Frisvad J.C."/>
            <person name="Nybo J.L."/>
            <person name="Theobald S."/>
            <person name="Kildgaard S."/>
            <person name="Isbrandt T."/>
            <person name="Kuo A."/>
            <person name="Sato A."/>
            <person name="Lyhne E.K."/>
            <person name="Kogle M.E."/>
            <person name="Wiebenga A."/>
            <person name="Kun R.S."/>
            <person name="Lubbers R.J."/>
            <person name="Makela M.R."/>
            <person name="Barry K."/>
            <person name="Chovatia M."/>
            <person name="Clum A."/>
            <person name="Daum C."/>
            <person name="Haridas S."/>
            <person name="He G."/>
            <person name="LaButti K."/>
            <person name="Lipzen A."/>
            <person name="Mondo S."/>
            <person name="Riley R."/>
            <person name="Salamov A."/>
            <person name="Simmons B.A."/>
            <person name="Magnuson J.K."/>
            <person name="Henrissat B."/>
            <person name="Mortensen U.H."/>
            <person name="Larsen T.O."/>
            <person name="Devries R.P."/>
            <person name="Grigoriev I.V."/>
            <person name="Machida M."/>
            <person name="Baker S.E."/>
            <person name="Andersen M.R."/>
        </authorList>
    </citation>
    <scope>NUCLEOTIDE SEQUENCE [LARGE SCALE GENOMIC DNA]</scope>
    <source>
        <strain evidence="2 3">IBT 29228</strain>
    </source>
</reference>
<feature type="signal peptide" evidence="1">
    <location>
        <begin position="1"/>
        <end position="20"/>
    </location>
</feature>
<keyword evidence="3" id="KW-1185">Reference proteome</keyword>
<sequence length="96" mass="10472">MKRRALRLLMILPFLPPWELTVCPPTGVEWLISTTGFGQNQGCTHGNPVASKTPKRNYPGLVKGVCQDNVSFHVYGFPRDMTGSKVAGKGALGNMQ</sequence>
<dbReference type="Proteomes" id="UP000326198">
    <property type="component" value="Unassembled WGS sequence"/>
</dbReference>
<name>A0A5N7B134_9EURO</name>
<dbReference type="AlphaFoldDB" id="A0A5N7B134"/>
<keyword evidence="1" id="KW-0732">Signal</keyword>
<protein>
    <recommendedName>
        <fullName evidence="4">Secreted protein</fullName>
    </recommendedName>
</protein>
<feature type="chain" id="PRO_5025028505" description="Secreted protein" evidence="1">
    <location>
        <begin position="21"/>
        <end position="96"/>
    </location>
</feature>